<evidence type="ECO:0000313" key="1">
    <source>
        <dbReference type="EMBL" id="MEI5617283.1"/>
    </source>
</evidence>
<evidence type="ECO:0000313" key="2">
    <source>
        <dbReference type="Proteomes" id="UP001365781"/>
    </source>
</evidence>
<protein>
    <submittedName>
        <fullName evidence="1">Uncharacterized protein</fullName>
    </submittedName>
</protein>
<sequence length="88" mass="9604">MLAGLAGVPETTFDGPALLLSRDRYRTVALGDGAQVLGRYDSRLHAPLHRRQGWQDPSLDPLLPPMTAMARLAARQDYGLAASPLDHR</sequence>
<name>A0ABU8GVT1_9ACTN</name>
<feature type="non-terminal residue" evidence="1">
    <location>
        <position position="1"/>
    </location>
</feature>
<comment type="caution">
    <text evidence="1">The sequence shown here is derived from an EMBL/GenBank/DDBJ whole genome shotgun (WGS) entry which is preliminary data.</text>
</comment>
<organism evidence="1 2">
    <name type="scientific">Streptomyces brasiliscabiei</name>
    <dbReference type="NCBI Taxonomy" id="2736302"/>
    <lineage>
        <taxon>Bacteria</taxon>
        <taxon>Bacillati</taxon>
        <taxon>Actinomycetota</taxon>
        <taxon>Actinomycetes</taxon>
        <taxon>Kitasatosporales</taxon>
        <taxon>Streptomycetaceae</taxon>
        <taxon>Streptomyces</taxon>
    </lineage>
</organism>
<keyword evidence="2" id="KW-1185">Reference proteome</keyword>
<reference evidence="1 2" key="1">
    <citation type="submission" date="2024-03" db="EMBL/GenBank/DDBJ databases">
        <title>First Report of Pectobacterium brasiliscabiei causing potato scab in china.</title>
        <authorList>
            <person name="Handique U."/>
        </authorList>
    </citation>
    <scope>NUCLEOTIDE SEQUENCE [LARGE SCALE GENOMIC DNA]</scope>
    <source>
        <strain evidence="1 2">ZRIMU1503</strain>
    </source>
</reference>
<proteinExistence type="predicted"/>
<dbReference type="RefSeq" id="WP_336559167.1">
    <property type="nucleotide sequence ID" value="NZ_JBBAYM010000431.1"/>
</dbReference>
<gene>
    <name evidence="1" type="ORF">WB403_50190</name>
</gene>
<dbReference type="EMBL" id="JBBAYM010000431">
    <property type="protein sequence ID" value="MEI5617283.1"/>
    <property type="molecule type" value="Genomic_DNA"/>
</dbReference>
<accession>A0ABU8GVT1</accession>
<dbReference type="Proteomes" id="UP001365781">
    <property type="component" value="Unassembled WGS sequence"/>
</dbReference>
<feature type="non-terminal residue" evidence="1">
    <location>
        <position position="88"/>
    </location>
</feature>